<proteinExistence type="inferred from homology"/>
<gene>
    <name evidence="9" type="ORF">DENIS_4471</name>
</gene>
<dbReference type="Gene3D" id="1.10.3470.10">
    <property type="entry name" value="ABC transporter involved in vitamin B12 uptake, BtuC"/>
    <property type="match status" value="1"/>
</dbReference>
<dbReference type="GO" id="GO:0005886">
    <property type="term" value="C:plasma membrane"/>
    <property type="evidence" value="ECO:0007669"/>
    <property type="project" value="UniProtKB-SubCell"/>
</dbReference>
<dbReference type="InterPro" id="IPR037294">
    <property type="entry name" value="ABC_BtuC-like"/>
</dbReference>
<evidence type="ECO:0000256" key="1">
    <source>
        <dbReference type="ARBA" id="ARBA00004651"/>
    </source>
</evidence>
<organism evidence="9 10">
    <name type="scientific">Desulfonema ishimotonii</name>
    <dbReference type="NCBI Taxonomy" id="45657"/>
    <lineage>
        <taxon>Bacteria</taxon>
        <taxon>Pseudomonadati</taxon>
        <taxon>Thermodesulfobacteriota</taxon>
        <taxon>Desulfobacteria</taxon>
        <taxon>Desulfobacterales</taxon>
        <taxon>Desulfococcaceae</taxon>
        <taxon>Desulfonema</taxon>
    </lineage>
</organism>
<feature type="transmembrane region" description="Helical" evidence="8">
    <location>
        <begin position="97"/>
        <end position="118"/>
    </location>
</feature>
<accession>A0A401G2M4</accession>
<keyword evidence="6 8" id="KW-1133">Transmembrane helix</keyword>
<comment type="similarity">
    <text evidence="2">Belongs to the binding-protein-dependent transport system permease family. FecCD subfamily.</text>
</comment>
<dbReference type="FunFam" id="1.10.3470.10:FF:000001">
    <property type="entry name" value="Vitamin B12 ABC transporter permease BtuC"/>
    <property type="match status" value="1"/>
</dbReference>
<keyword evidence="10" id="KW-1185">Reference proteome</keyword>
<dbReference type="OrthoDB" id="9782305at2"/>
<feature type="transmembrane region" description="Helical" evidence="8">
    <location>
        <begin position="69"/>
        <end position="90"/>
    </location>
</feature>
<feature type="transmembrane region" description="Helical" evidence="8">
    <location>
        <begin position="16"/>
        <end position="38"/>
    </location>
</feature>
<feature type="transmembrane region" description="Helical" evidence="8">
    <location>
        <begin position="156"/>
        <end position="176"/>
    </location>
</feature>
<dbReference type="PANTHER" id="PTHR30472:SF25">
    <property type="entry name" value="ABC TRANSPORTER PERMEASE PROTEIN MJ0876-RELATED"/>
    <property type="match status" value="1"/>
</dbReference>
<dbReference type="SUPFAM" id="SSF81345">
    <property type="entry name" value="ABC transporter involved in vitamin B12 uptake, BtuC"/>
    <property type="match status" value="1"/>
</dbReference>
<keyword evidence="3" id="KW-0813">Transport</keyword>
<feature type="transmembrane region" description="Helical" evidence="8">
    <location>
        <begin position="313"/>
        <end position="333"/>
    </location>
</feature>
<dbReference type="InterPro" id="IPR000522">
    <property type="entry name" value="ABC_transptr_permease_BtuC"/>
</dbReference>
<evidence type="ECO:0000256" key="4">
    <source>
        <dbReference type="ARBA" id="ARBA00022475"/>
    </source>
</evidence>
<evidence type="ECO:0000256" key="7">
    <source>
        <dbReference type="ARBA" id="ARBA00023136"/>
    </source>
</evidence>
<evidence type="ECO:0000256" key="6">
    <source>
        <dbReference type="ARBA" id="ARBA00022989"/>
    </source>
</evidence>
<feature type="transmembrane region" description="Helical" evidence="8">
    <location>
        <begin position="124"/>
        <end position="144"/>
    </location>
</feature>
<dbReference type="CDD" id="cd06550">
    <property type="entry name" value="TM_ABC_iron-siderophores_like"/>
    <property type="match status" value="1"/>
</dbReference>
<dbReference type="RefSeq" id="WP_124330540.1">
    <property type="nucleotide sequence ID" value="NZ_BEXT01000001.1"/>
</dbReference>
<evidence type="ECO:0000313" key="10">
    <source>
        <dbReference type="Proteomes" id="UP000288096"/>
    </source>
</evidence>
<evidence type="ECO:0000256" key="3">
    <source>
        <dbReference type="ARBA" id="ARBA00022448"/>
    </source>
</evidence>
<dbReference type="GO" id="GO:0022857">
    <property type="term" value="F:transmembrane transporter activity"/>
    <property type="evidence" value="ECO:0007669"/>
    <property type="project" value="InterPro"/>
</dbReference>
<comment type="caution">
    <text evidence="9">The sequence shown here is derived from an EMBL/GenBank/DDBJ whole genome shotgun (WGS) entry which is preliminary data.</text>
</comment>
<protein>
    <submittedName>
        <fullName evidence="9">Iron ABC transporter permease</fullName>
    </submittedName>
</protein>
<keyword evidence="5 8" id="KW-0812">Transmembrane</keyword>
<name>A0A401G2M4_9BACT</name>
<evidence type="ECO:0000256" key="5">
    <source>
        <dbReference type="ARBA" id="ARBA00022692"/>
    </source>
</evidence>
<dbReference type="Proteomes" id="UP000288096">
    <property type="component" value="Unassembled WGS sequence"/>
</dbReference>
<reference evidence="10" key="2">
    <citation type="submission" date="2019-01" db="EMBL/GenBank/DDBJ databases">
        <title>Genome sequence of Desulfonema ishimotonii strain Tokyo 01.</title>
        <authorList>
            <person name="Fukui M."/>
        </authorList>
    </citation>
    <scope>NUCLEOTIDE SEQUENCE [LARGE SCALE GENOMIC DNA]</scope>
    <source>
        <strain evidence="10">Tokyo 01</strain>
    </source>
</reference>
<evidence type="ECO:0000313" key="9">
    <source>
        <dbReference type="EMBL" id="GBC63477.1"/>
    </source>
</evidence>
<dbReference type="Pfam" id="PF01032">
    <property type="entry name" value="FecCD"/>
    <property type="match status" value="1"/>
</dbReference>
<keyword evidence="4" id="KW-1003">Cell membrane</keyword>
<evidence type="ECO:0000256" key="2">
    <source>
        <dbReference type="ARBA" id="ARBA00007935"/>
    </source>
</evidence>
<dbReference type="PANTHER" id="PTHR30472">
    <property type="entry name" value="FERRIC ENTEROBACTIN TRANSPORT SYSTEM PERMEASE PROTEIN"/>
    <property type="match status" value="1"/>
</dbReference>
<dbReference type="EMBL" id="BEXT01000001">
    <property type="protein sequence ID" value="GBC63477.1"/>
    <property type="molecule type" value="Genomic_DNA"/>
</dbReference>
<dbReference type="AlphaFoldDB" id="A0A401G2M4"/>
<keyword evidence="7 8" id="KW-0472">Membrane</keyword>
<feature type="transmembrane region" description="Helical" evidence="8">
    <location>
        <begin position="247"/>
        <end position="271"/>
    </location>
</feature>
<feature type="transmembrane region" description="Helical" evidence="8">
    <location>
        <begin position="196"/>
        <end position="216"/>
    </location>
</feature>
<comment type="subcellular location">
    <subcellularLocation>
        <location evidence="1">Cell membrane</location>
        <topology evidence="1">Multi-pass membrane protein</topology>
    </subcellularLocation>
</comment>
<reference evidence="10" key="1">
    <citation type="submission" date="2017-11" db="EMBL/GenBank/DDBJ databases">
        <authorList>
            <person name="Watanabe M."/>
            <person name="Kojima H."/>
        </authorList>
    </citation>
    <scope>NUCLEOTIDE SEQUENCE [LARGE SCALE GENOMIC DNA]</scope>
    <source>
        <strain evidence="10">Tokyo 01</strain>
    </source>
</reference>
<dbReference type="GO" id="GO:0033214">
    <property type="term" value="P:siderophore-iron import into cell"/>
    <property type="evidence" value="ECO:0007669"/>
    <property type="project" value="TreeGrafter"/>
</dbReference>
<evidence type="ECO:0000256" key="8">
    <source>
        <dbReference type="SAM" id="Phobius"/>
    </source>
</evidence>
<sequence>MQDICERYKGFGTRKLFILVFLAAVLSVVSLLAISLGASSVGIPDSFRALFNSSGIAHDIVWQLRLPRIVMAMLVGCGLGLAGSVFQAILKNPLASPYTLGMASSAGFGAVLAIIFGGSFYSHYLIAGNAFFCALLASLLILGIARYKSATPETMILAGIAIMFLFSALSSFLQYMGTADEVHAIVFWFFGSLSKVGWPEIVIAAVMILAPVPVLLRWSWDFNLLAAGDESAKALGVNVTKIRIGGIIFASLITAAAICFTGVIGFIGLVAPHIARMILGGDHRFLLPGSALIGSILVLTADTLGRTCWAPQIIPLGIVTSFIGVPFFFYLLMKKKREYW</sequence>